<dbReference type="PANTHER" id="PTHR46118">
    <property type="entry name" value="PROTEIN ABHD11"/>
    <property type="match status" value="1"/>
</dbReference>
<gene>
    <name evidence="3" type="ORF">G0Q06_01880</name>
</gene>
<feature type="domain" description="AB hydrolase-1" evidence="2">
    <location>
        <begin position="18"/>
        <end position="246"/>
    </location>
</feature>
<dbReference type="AlphaFoldDB" id="A0A6B2LZ27"/>
<organism evidence="3 4">
    <name type="scientific">Oceanipulchritudo coccoides</name>
    <dbReference type="NCBI Taxonomy" id="2706888"/>
    <lineage>
        <taxon>Bacteria</taxon>
        <taxon>Pseudomonadati</taxon>
        <taxon>Verrucomicrobiota</taxon>
        <taxon>Opitutia</taxon>
        <taxon>Puniceicoccales</taxon>
        <taxon>Oceanipulchritudinaceae</taxon>
        <taxon>Oceanipulchritudo</taxon>
    </lineage>
</organism>
<dbReference type="PRINTS" id="PR00111">
    <property type="entry name" value="ABHYDROLASE"/>
</dbReference>
<protein>
    <submittedName>
        <fullName evidence="3">Alpha/beta fold hydrolase</fullName>
    </submittedName>
</protein>
<evidence type="ECO:0000313" key="4">
    <source>
        <dbReference type="Proteomes" id="UP000478417"/>
    </source>
</evidence>
<proteinExistence type="predicted"/>
<dbReference type="GO" id="GO:0016787">
    <property type="term" value="F:hydrolase activity"/>
    <property type="evidence" value="ECO:0007669"/>
    <property type="project" value="UniProtKB-KW"/>
</dbReference>
<dbReference type="InterPro" id="IPR029058">
    <property type="entry name" value="AB_hydrolase_fold"/>
</dbReference>
<keyword evidence="4" id="KW-1185">Reference proteome</keyword>
<dbReference type="Proteomes" id="UP000478417">
    <property type="component" value="Unassembled WGS sequence"/>
</dbReference>
<dbReference type="RefSeq" id="WP_163961909.1">
    <property type="nucleotide sequence ID" value="NZ_JAAGNX010000001.1"/>
</dbReference>
<comment type="caution">
    <text evidence="3">The sequence shown here is derived from an EMBL/GenBank/DDBJ whole genome shotgun (WGS) entry which is preliminary data.</text>
</comment>
<name>A0A6B2LZ27_9BACT</name>
<evidence type="ECO:0000259" key="2">
    <source>
        <dbReference type="Pfam" id="PF00561"/>
    </source>
</evidence>
<evidence type="ECO:0000313" key="3">
    <source>
        <dbReference type="EMBL" id="NDV61194.1"/>
    </source>
</evidence>
<dbReference type="EMBL" id="JAAGNX010000001">
    <property type="protein sequence ID" value="NDV61194.1"/>
    <property type="molecule type" value="Genomic_DNA"/>
</dbReference>
<dbReference type="Gene3D" id="3.40.50.1820">
    <property type="entry name" value="alpha/beta hydrolase"/>
    <property type="match status" value="1"/>
</dbReference>
<sequence>METLDLAERAYGGAEDAPALLLLHGLLGSSRNWQTAGKKLSESFKVFALDLRNHGSSPHDPHMDYPTMAADVLAWMDRKGLKRLHVLGHSMGGKVAMYLTCRYPERIQSLTVVDIAPRAYPPRWEREFATMRRMPVHHFTKRQEAEEWLEKDISDWAFRKFLVSNLERDPSGGFRWIVNLGILESALPNLFRQIPEPGQGYDGPVLFLRGGESKFVADSDLQMIKGFFPRAQLVTVDGAGHNVHFDQTERFIKVVVDNLSDVR</sequence>
<evidence type="ECO:0000256" key="1">
    <source>
        <dbReference type="ARBA" id="ARBA00022801"/>
    </source>
</evidence>
<dbReference type="Pfam" id="PF00561">
    <property type="entry name" value="Abhydrolase_1"/>
    <property type="match status" value="1"/>
</dbReference>
<keyword evidence="1 3" id="KW-0378">Hydrolase</keyword>
<accession>A0A6B2LZ27</accession>
<dbReference type="PANTHER" id="PTHR46118:SF4">
    <property type="entry name" value="PROTEIN ABHD11"/>
    <property type="match status" value="1"/>
</dbReference>
<dbReference type="InterPro" id="IPR000073">
    <property type="entry name" value="AB_hydrolase_1"/>
</dbReference>
<reference evidence="3 4" key="1">
    <citation type="submission" date="2020-02" db="EMBL/GenBank/DDBJ databases">
        <title>Albibacoteraceae fam. nov., the first described family within the subdivision 4 Verrucomicrobia.</title>
        <authorList>
            <person name="Xi F."/>
        </authorList>
    </citation>
    <scope>NUCLEOTIDE SEQUENCE [LARGE SCALE GENOMIC DNA]</scope>
    <source>
        <strain evidence="3 4">CK1056</strain>
    </source>
</reference>
<dbReference type="SUPFAM" id="SSF53474">
    <property type="entry name" value="alpha/beta-Hydrolases"/>
    <property type="match status" value="1"/>
</dbReference>